<name>A0ABW5C407_9BACI</name>
<dbReference type="PANTHER" id="PTHR43280">
    <property type="entry name" value="ARAC-FAMILY TRANSCRIPTIONAL REGULATOR"/>
    <property type="match status" value="1"/>
</dbReference>
<keyword evidence="6" id="KW-0326">Glycosidase</keyword>
<dbReference type="Gene3D" id="1.10.10.60">
    <property type="entry name" value="Homeodomain-like"/>
    <property type="match status" value="2"/>
</dbReference>
<evidence type="ECO:0000256" key="1">
    <source>
        <dbReference type="ARBA" id="ARBA00008875"/>
    </source>
</evidence>
<dbReference type="EMBL" id="JBHUIK010000004">
    <property type="protein sequence ID" value="MFD2215655.1"/>
    <property type="molecule type" value="Genomic_DNA"/>
</dbReference>
<dbReference type="Gene3D" id="2.60.40.1500">
    <property type="entry name" value="Glycosyl hydrolase domain, family 39"/>
    <property type="match status" value="1"/>
</dbReference>
<protein>
    <submittedName>
        <fullName evidence="8">Helix-turn-helix domain-containing protein</fullName>
    </submittedName>
</protein>
<keyword evidence="4" id="KW-0238">DNA-binding</keyword>
<dbReference type="InterPro" id="IPR009057">
    <property type="entry name" value="Homeodomain-like_sf"/>
</dbReference>
<dbReference type="PROSITE" id="PS01124">
    <property type="entry name" value="HTH_ARAC_FAMILY_2"/>
    <property type="match status" value="1"/>
</dbReference>
<evidence type="ECO:0000256" key="5">
    <source>
        <dbReference type="ARBA" id="ARBA00023163"/>
    </source>
</evidence>
<proteinExistence type="inferred from homology"/>
<organism evidence="8 9">
    <name type="scientific">Metabacillus endolithicus</name>
    <dbReference type="NCBI Taxonomy" id="1535204"/>
    <lineage>
        <taxon>Bacteria</taxon>
        <taxon>Bacillati</taxon>
        <taxon>Bacillota</taxon>
        <taxon>Bacilli</taxon>
        <taxon>Bacillales</taxon>
        <taxon>Bacillaceae</taxon>
        <taxon>Metabacillus</taxon>
    </lineage>
</organism>
<dbReference type="InterPro" id="IPR017853">
    <property type="entry name" value="GH"/>
</dbReference>
<gene>
    <name evidence="8" type="ORF">ACFSKK_18385</name>
</gene>
<keyword evidence="9" id="KW-1185">Reference proteome</keyword>
<keyword evidence="3" id="KW-0805">Transcription regulation</keyword>
<dbReference type="InterPro" id="IPR003313">
    <property type="entry name" value="AraC-bd"/>
</dbReference>
<dbReference type="Gene3D" id="2.60.120.10">
    <property type="entry name" value="Jelly Rolls"/>
    <property type="match status" value="1"/>
</dbReference>
<dbReference type="Pfam" id="PF12833">
    <property type="entry name" value="HTH_18"/>
    <property type="match status" value="1"/>
</dbReference>
<dbReference type="Pfam" id="PF01229">
    <property type="entry name" value="Glyco_hydro_39"/>
    <property type="match status" value="1"/>
</dbReference>
<dbReference type="InterPro" id="IPR049166">
    <property type="entry name" value="GH39_cat"/>
</dbReference>
<reference evidence="9" key="1">
    <citation type="journal article" date="2019" name="Int. J. Syst. Evol. Microbiol.">
        <title>The Global Catalogue of Microorganisms (GCM) 10K type strain sequencing project: providing services to taxonomists for standard genome sequencing and annotation.</title>
        <authorList>
            <consortium name="The Broad Institute Genomics Platform"/>
            <consortium name="The Broad Institute Genome Sequencing Center for Infectious Disease"/>
            <person name="Wu L."/>
            <person name="Ma J."/>
        </authorList>
    </citation>
    <scope>NUCLEOTIDE SEQUENCE [LARGE SCALE GENOMIC DNA]</scope>
    <source>
        <strain evidence="9">CGMCC 1.15474</strain>
    </source>
</reference>
<evidence type="ECO:0000256" key="2">
    <source>
        <dbReference type="ARBA" id="ARBA00022801"/>
    </source>
</evidence>
<keyword evidence="2" id="KW-0378">Hydrolase</keyword>
<evidence type="ECO:0000256" key="3">
    <source>
        <dbReference type="ARBA" id="ARBA00023015"/>
    </source>
</evidence>
<dbReference type="RefSeq" id="WP_247340426.1">
    <property type="nucleotide sequence ID" value="NZ_CP095550.1"/>
</dbReference>
<evidence type="ECO:0000313" key="8">
    <source>
        <dbReference type="EMBL" id="MFD2215655.1"/>
    </source>
</evidence>
<evidence type="ECO:0000256" key="6">
    <source>
        <dbReference type="ARBA" id="ARBA00023295"/>
    </source>
</evidence>
<evidence type="ECO:0000259" key="7">
    <source>
        <dbReference type="PROSITE" id="PS01124"/>
    </source>
</evidence>
<evidence type="ECO:0000313" key="9">
    <source>
        <dbReference type="Proteomes" id="UP001597318"/>
    </source>
</evidence>
<dbReference type="PROSITE" id="PS00041">
    <property type="entry name" value="HTH_ARAC_FAMILY_1"/>
    <property type="match status" value="1"/>
</dbReference>
<comment type="similarity">
    <text evidence="1">Belongs to the glycosyl hydrolase 39 family.</text>
</comment>
<dbReference type="SMART" id="SM00342">
    <property type="entry name" value="HTH_ARAC"/>
    <property type="match status" value="1"/>
</dbReference>
<dbReference type="SUPFAM" id="SSF51445">
    <property type="entry name" value="(Trans)glycosidases"/>
    <property type="match status" value="1"/>
</dbReference>
<dbReference type="SUPFAM" id="SSF51011">
    <property type="entry name" value="Glycosyl hydrolase domain"/>
    <property type="match status" value="1"/>
</dbReference>
<feature type="domain" description="HTH araC/xylS-type" evidence="7">
    <location>
        <begin position="175"/>
        <end position="273"/>
    </location>
</feature>
<dbReference type="InterPro" id="IPR018062">
    <property type="entry name" value="HTH_AraC-typ_CS"/>
</dbReference>
<dbReference type="InterPro" id="IPR018060">
    <property type="entry name" value="HTH_AraC"/>
</dbReference>
<accession>A0ABW5C407</accession>
<dbReference type="InterPro" id="IPR011051">
    <property type="entry name" value="RmlC_Cupin_sf"/>
</dbReference>
<dbReference type="SUPFAM" id="SSF46689">
    <property type="entry name" value="Homeodomain-like"/>
    <property type="match status" value="2"/>
</dbReference>
<sequence length="836" mass="97933">MFSSQTVQTSVDSKLITISVMHGKSVLDHAHKDIELIYIIKGNLRVKVNSKTITLSKFDFLLLNSNELHSFQSDEDNLYVVIHFNYYQLCSLFLQENVLFECNSIENETSSDQEFRRVIEELLSVYLKQSDSSLVEFWEKAFKLISVIHFNYLKSRKHQELKHFSPESGNNERLSEILEYVENNFREPLSLEEVASIQFITVPYLSKFFKKQTGKTFSQYLNKVRLAHAVNELINTNKTITRIALDNGFPNLAAFNRVFNEKYQVKPVEYRKQMVDSIEQEEKISNENSKPEKNEVLKELQNYLDTHLPIIQGNHQLPVEKETHIVKLAKLDAFTKYWNKVINIGYATDLLNSDMQEQIALLQNEIGFTYARFWGLFSDDMHVEDYSNEHISYNFSNINKLLDFLIKNRLKPFIELGPKPKIVNKTLDQTLILQTSSEKSLEEWKNIIRAFLLHCIERYGIEEVETWYFEIWSKDIDPIRDETISGNEINKRHDPSQFEEYFNVFSFLKKITNEIVPLAKVGGCGLTMDLESDKLDLFLNQWRLREVQPDFLSIYLYPIEIDTDKNRIPKKNMLSTNPNYIRNKIKQVRTSLKKSGFDSLELNVTEWNISISNRDYLNDSCFKAAYIVKNTVDNLKHNINMMGYWMCSDIFSDFRDSKNLLHGGAGLITKSGIKKASYHAYVLMKQLGEILVSKGENYIVTKKSGDRYQIICFNYKHFDYSYYLNPEGSTEISEQYDIFENNDPLNLSLEIQGITNGRYRIKEHRINRDQGSVLDEWLKFGSVYDIKPDEVEYLKQKCVPYMKVDHTLVEENSIVLEGKLQPHEVRLYELNLLFSE</sequence>
<dbReference type="Proteomes" id="UP001597318">
    <property type="component" value="Unassembled WGS sequence"/>
</dbReference>
<dbReference type="PANTHER" id="PTHR43280:SF2">
    <property type="entry name" value="HTH-TYPE TRANSCRIPTIONAL REGULATOR EXSA"/>
    <property type="match status" value="1"/>
</dbReference>
<dbReference type="InterPro" id="IPR014710">
    <property type="entry name" value="RmlC-like_jellyroll"/>
</dbReference>
<comment type="caution">
    <text evidence="8">The sequence shown here is derived from an EMBL/GenBank/DDBJ whole genome shotgun (WGS) entry which is preliminary data.</text>
</comment>
<dbReference type="Pfam" id="PF02311">
    <property type="entry name" value="AraC_binding"/>
    <property type="match status" value="1"/>
</dbReference>
<dbReference type="Gene3D" id="3.20.20.80">
    <property type="entry name" value="Glycosidases"/>
    <property type="match status" value="1"/>
</dbReference>
<keyword evidence="5" id="KW-0804">Transcription</keyword>
<dbReference type="SUPFAM" id="SSF51182">
    <property type="entry name" value="RmlC-like cupins"/>
    <property type="match status" value="1"/>
</dbReference>
<evidence type="ECO:0000256" key="4">
    <source>
        <dbReference type="ARBA" id="ARBA00023125"/>
    </source>
</evidence>